<evidence type="ECO:0000313" key="1">
    <source>
        <dbReference type="EMBL" id="CAH0021380.1"/>
    </source>
</evidence>
<proteinExistence type="predicted"/>
<keyword evidence="2" id="KW-1185">Reference proteome</keyword>
<accession>A0A9N9VD59</accession>
<gene>
    <name evidence="1" type="ORF">CRHIZ90672A_00011711</name>
</gene>
<sequence length="154" mass="16619">MPPGRLPPQLATELSKIAKLSNVQSALPSILRPAPTIAIMAGGAIARGTGGNNLIAEWIQGKDEALCLGAPIEQSQILAQGNAALLMQGHVARHSGRSFKTPIIYTEDQFAHPIWNRPMWTNIPIAASPLRRMLTDENLLRPGASWICIKRSSV</sequence>
<protein>
    <submittedName>
        <fullName evidence="1">Uncharacterized protein</fullName>
    </submittedName>
</protein>
<evidence type="ECO:0000313" key="2">
    <source>
        <dbReference type="Proteomes" id="UP000696573"/>
    </source>
</evidence>
<name>A0A9N9VD59_9HYPO</name>
<dbReference type="EMBL" id="CABFNQ020000654">
    <property type="protein sequence ID" value="CAH0021380.1"/>
    <property type="molecule type" value="Genomic_DNA"/>
</dbReference>
<comment type="caution">
    <text evidence="1">The sequence shown here is derived from an EMBL/GenBank/DDBJ whole genome shotgun (WGS) entry which is preliminary data.</text>
</comment>
<dbReference type="OrthoDB" id="5126234at2759"/>
<dbReference type="AlphaFoldDB" id="A0A9N9VD59"/>
<dbReference type="Proteomes" id="UP000696573">
    <property type="component" value="Unassembled WGS sequence"/>
</dbReference>
<organism evidence="1 2">
    <name type="scientific">Clonostachys rhizophaga</name>
    <dbReference type="NCBI Taxonomy" id="160324"/>
    <lineage>
        <taxon>Eukaryota</taxon>
        <taxon>Fungi</taxon>
        <taxon>Dikarya</taxon>
        <taxon>Ascomycota</taxon>
        <taxon>Pezizomycotina</taxon>
        <taxon>Sordariomycetes</taxon>
        <taxon>Hypocreomycetidae</taxon>
        <taxon>Hypocreales</taxon>
        <taxon>Bionectriaceae</taxon>
        <taxon>Clonostachys</taxon>
    </lineage>
</organism>
<reference evidence="1" key="1">
    <citation type="submission" date="2021-10" db="EMBL/GenBank/DDBJ databases">
        <authorList>
            <person name="Piombo E."/>
        </authorList>
    </citation>
    <scope>NUCLEOTIDE SEQUENCE</scope>
</reference>